<dbReference type="Proteomes" id="UP000218113">
    <property type="component" value="Unassembled WGS sequence"/>
</dbReference>
<feature type="signal peptide" evidence="1">
    <location>
        <begin position="1"/>
        <end position="22"/>
    </location>
</feature>
<gene>
    <name evidence="2" type="ORF">COB67_11335</name>
</gene>
<evidence type="ECO:0000256" key="1">
    <source>
        <dbReference type="SAM" id="SignalP"/>
    </source>
</evidence>
<evidence type="ECO:0000313" key="2">
    <source>
        <dbReference type="EMBL" id="PCI24731.1"/>
    </source>
</evidence>
<organism evidence="2 3">
    <name type="scientific">SAR324 cluster bacterium</name>
    <dbReference type="NCBI Taxonomy" id="2024889"/>
    <lineage>
        <taxon>Bacteria</taxon>
        <taxon>Deltaproteobacteria</taxon>
        <taxon>SAR324 cluster</taxon>
    </lineage>
</organism>
<dbReference type="AlphaFoldDB" id="A0A2A4SUG3"/>
<feature type="chain" id="PRO_5012765823" evidence="1">
    <location>
        <begin position="23"/>
        <end position="425"/>
    </location>
</feature>
<reference evidence="3" key="1">
    <citation type="submission" date="2017-08" db="EMBL/GenBank/DDBJ databases">
        <title>A dynamic microbial community with high functional redundancy inhabits the cold, oxic subseafloor aquifer.</title>
        <authorList>
            <person name="Tully B.J."/>
            <person name="Wheat C.G."/>
            <person name="Glazer B.T."/>
            <person name="Huber J.A."/>
        </authorList>
    </citation>
    <scope>NUCLEOTIDE SEQUENCE [LARGE SCALE GENOMIC DNA]</scope>
</reference>
<keyword evidence="1" id="KW-0732">Signal</keyword>
<protein>
    <submittedName>
        <fullName evidence="2">Uncharacterized protein</fullName>
    </submittedName>
</protein>
<sequence>MRDKKLKLVLFLLLFWGGECFAQTVEEVAEKAPPQILTSDLTRKQVLKKPEKVVSFIIVDDDMITEVIINGESLDFEADTTLSFTRKFIFKPGKTIISVIAIDERGNKREKSFLIGFGKTGEQAIAAEKKEKKSQPNFKVQFGLAYERDGNPTNDVSSPVKIGDLDLQGVVPDSEQPDNRKTLNLLGSWIYGDFNLFLGASKTVYDKSKNEFLNSKIAFLGLGYALTFSNSFSLPVSLMVMDINVGGSDFSQNIALSTGLLFRSKDEDGFYSHLLDLDGTVKLFADKTKKQGSQNQIKWDYNSLDIERLDNFRYLLAIGLGNNGTEISENSYVAMDFDWTNQWESGFKWDLGFGLAKIEYKNEVPLTKKVLGNVRVDVPIRISNGFGWAFSSDWKVVYDYRYLFNLSNKTPYVRIIHGLKLNGGF</sequence>
<comment type="caution">
    <text evidence="2">The sequence shown here is derived from an EMBL/GenBank/DDBJ whole genome shotgun (WGS) entry which is preliminary data.</text>
</comment>
<accession>A0A2A4SUG3</accession>
<evidence type="ECO:0000313" key="3">
    <source>
        <dbReference type="Proteomes" id="UP000218113"/>
    </source>
</evidence>
<dbReference type="EMBL" id="NVSR01000119">
    <property type="protein sequence ID" value="PCI24731.1"/>
    <property type="molecule type" value="Genomic_DNA"/>
</dbReference>
<proteinExistence type="predicted"/>
<name>A0A2A4SUG3_9DELT</name>